<keyword evidence="2" id="KW-0677">Repeat</keyword>
<dbReference type="GO" id="GO:0030686">
    <property type="term" value="C:90S preribosome"/>
    <property type="evidence" value="ECO:0007669"/>
    <property type="project" value="TreeGrafter"/>
</dbReference>
<dbReference type="WBParaSite" id="jg18545">
    <property type="protein sequence ID" value="jg18545"/>
    <property type="gene ID" value="jg18545"/>
</dbReference>
<evidence type="ECO:0000313" key="5">
    <source>
        <dbReference type="WBParaSite" id="jg18545"/>
    </source>
</evidence>
<dbReference type="PANTHER" id="PTHR19854:SF15">
    <property type="entry name" value="TRANSDUCIN BETA-LIKE PROTEIN 3"/>
    <property type="match status" value="1"/>
</dbReference>
<dbReference type="Pfam" id="PF00400">
    <property type="entry name" value="WD40"/>
    <property type="match status" value="3"/>
</dbReference>
<dbReference type="Gene3D" id="2.130.10.10">
    <property type="entry name" value="YVTN repeat-like/Quinoprotein amine dehydrogenase"/>
    <property type="match status" value="2"/>
</dbReference>
<evidence type="ECO:0000256" key="3">
    <source>
        <dbReference type="PROSITE-ProRule" id="PRU00221"/>
    </source>
</evidence>
<dbReference type="InterPro" id="IPR001680">
    <property type="entry name" value="WD40_rpt"/>
</dbReference>
<dbReference type="GO" id="GO:0000480">
    <property type="term" value="P:endonucleolytic cleavage in 5'-ETS of tricistronic rRNA transcript (SSU-rRNA, 5.8S rRNA, LSU-rRNA)"/>
    <property type="evidence" value="ECO:0007669"/>
    <property type="project" value="TreeGrafter"/>
</dbReference>
<evidence type="ECO:0000256" key="2">
    <source>
        <dbReference type="ARBA" id="ARBA00022737"/>
    </source>
</evidence>
<feature type="repeat" description="WD" evidence="3">
    <location>
        <begin position="270"/>
        <end position="312"/>
    </location>
</feature>
<dbReference type="GO" id="GO:0005730">
    <property type="term" value="C:nucleolus"/>
    <property type="evidence" value="ECO:0007669"/>
    <property type="project" value="TreeGrafter"/>
</dbReference>
<evidence type="ECO:0000256" key="1">
    <source>
        <dbReference type="ARBA" id="ARBA00022574"/>
    </source>
</evidence>
<dbReference type="InterPro" id="IPR015943">
    <property type="entry name" value="WD40/YVTN_repeat-like_dom_sf"/>
</dbReference>
<sequence>MAKVRDCGLELRKSRVFDVFYTGGDFALNIAGNSFYNFSNVVKVLNVNDGSERYFIGDKDQEARVTSFVLKEDDSEIVVAYTSDVLKRYSLDQDTPKLLHQFRATHNGSSDFSTKIWDMKRQYCTHNSAENSLSQRCALLILVEIARRIRRRMLRMFNLGVDGEQKKVSVEWTHHTGRITSIFPHPNNSANTVVVFSRDEKGSILNTKIWSFVTASVVREAKVSRTQLDSVVYCPSTGVAVCATIEGDLVFMDVAFSEYQNSSLQCCHLIHGHSESILSVDSPSWDDYMLATASKDNSVMLWKLANSHPFIITVSNDTTLKFWPLGGLKSNDLEIQKLTASSTFVAHSKDINSVDISSNDKLCLTASIKLWHIDKKTMEFGIAGTLEGHKRGVWSAQFSKNLQSAATCSGDCTIKVFSLIDNLVCTLCQDTHLPFCLSYSSTRAAS</sequence>
<dbReference type="GO" id="GO:0000472">
    <property type="term" value="P:endonucleolytic cleavage to generate mature 5'-end of SSU-rRNA from (SSU-rRNA, 5.8S rRNA, LSU-rRNA)"/>
    <property type="evidence" value="ECO:0007669"/>
    <property type="project" value="TreeGrafter"/>
</dbReference>
<protein>
    <submittedName>
        <fullName evidence="5">Uncharacterized protein</fullName>
    </submittedName>
</protein>
<evidence type="ECO:0000313" key="4">
    <source>
        <dbReference type="Proteomes" id="UP000887574"/>
    </source>
</evidence>
<name>A0A915DEZ8_9BILA</name>
<dbReference type="Proteomes" id="UP000887574">
    <property type="component" value="Unplaced"/>
</dbReference>
<dbReference type="PANTHER" id="PTHR19854">
    <property type="entry name" value="TRANSDUCIN BETA-LIKE 3"/>
    <property type="match status" value="1"/>
</dbReference>
<dbReference type="PROSITE" id="PS50082">
    <property type="entry name" value="WD_REPEATS_2"/>
    <property type="match status" value="1"/>
</dbReference>
<dbReference type="AlphaFoldDB" id="A0A915DEZ8"/>
<dbReference type="GO" id="GO:0034511">
    <property type="term" value="F:U3 snoRNA binding"/>
    <property type="evidence" value="ECO:0007669"/>
    <property type="project" value="TreeGrafter"/>
</dbReference>
<reference evidence="5" key="1">
    <citation type="submission" date="2022-11" db="UniProtKB">
        <authorList>
            <consortium name="WormBaseParasite"/>
        </authorList>
    </citation>
    <scope>IDENTIFICATION</scope>
</reference>
<keyword evidence="1 3" id="KW-0853">WD repeat</keyword>
<accession>A0A915DEZ8</accession>
<organism evidence="4 5">
    <name type="scientific">Ditylenchus dipsaci</name>
    <dbReference type="NCBI Taxonomy" id="166011"/>
    <lineage>
        <taxon>Eukaryota</taxon>
        <taxon>Metazoa</taxon>
        <taxon>Ecdysozoa</taxon>
        <taxon>Nematoda</taxon>
        <taxon>Chromadorea</taxon>
        <taxon>Rhabditida</taxon>
        <taxon>Tylenchina</taxon>
        <taxon>Tylenchomorpha</taxon>
        <taxon>Sphaerularioidea</taxon>
        <taxon>Anguinidae</taxon>
        <taxon>Anguininae</taxon>
        <taxon>Ditylenchus</taxon>
    </lineage>
</organism>
<dbReference type="InterPro" id="IPR036322">
    <property type="entry name" value="WD40_repeat_dom_sf"/>
</dbReference>
<keyword evidence="4" id="KW-1185">Reference proteome</keyword>
<proteinExistence type="predicted"/>
<dbReference type="SMART" id="SM00320">
    <property type="entry name" value="WD40"/>
    <property type="match status" value="4"/>
</dbReference>
<dbReference type="SUPFAM" id="SSF50978">
    <property type="entry name" value="WD40 repeat-like"/>
    <property type="match status" value="1"/>
</dbReference>